<name>A0A7N2LRZ3_QUELO</name>
<dbReference type="EMBL" id="LRBV02000005">
    <property type="status" value="NOT_ANNOTATED_CDS"/>
    <property type="molecule type" value="Genomic_DNA"/>
</dbReference>
<dbReference type="SUPFAM" id="SSF81383">
    <property type="entry name" value="F-box domain"/>
    <property type="match status" value="1"/>
</dbReference>
<dbReference type="InterPro" id="IPR050796">
    <property type="entry name" value="SCF_F-box_component"/>
</dbReference>
<evidence type="ECO:0000313" key="3">
    <source>
        <dbReference type="EnsemblPlants" id="QL05p069384:mrna"/>
    </source>
</evidence>
<protein>
    <recommendedName>
        <fullName evidence="2">F-box domain-containing protein</fullName>
    </recommendedName>
</protein>
<feature type="transmembrane region" description="Helical" evidence="1">
    <location>
        <begin position="248"/>
        <end position="270"/>
    </location>
</feature>
<reference evidence="3 4" key="1">
    <citation type="journal article" date="2016" name="G3 (Bethesda)">
        <title>First Draft Assembly and Annotation of the Genome of a California Endemic Oak Quercus lobata Nee (Fagaceae).</title>
        <authorList>
            <person name="Sork V.L."/>
            <person name="Fitz-Gibbon S.T."/>
            <person name="Puiu D."/>
            <person name="Crepeau M."/>
            <person name="Gugger P.F."/>
            <person name="Sherman R."/>
            <person name="Stevens K."/>
            <person name="Langley C.H."/>
            <person name="Pellegrini M."/>
            <person name="Salzberg S.L."/>
        </authorList>
    </citation>
    <scope>NUCLEOTIDE SEQUENCE [LARGE SCALE GENOMIC DNA]</scope>
    <source>
        <strain evidence="3 4">cv. SW786</strain>
    </source>
</reference>
<dbReference type="Proteomes" id="UP000594261">
    <property type="component" value="Chromosome 5"/>
</dbReference>
<dbReference type="InterPro" id="IPR036047">
    <property type="entry name" value="F-box-like_dom_sf"/>
</dbReference>
<keyword evidence="1" id="KW-0472">Membrane</keyword>
<dbReference type="FunCoup" id="A0A7N2LRZ3">
    <property type="interactions" value="1613"/>
</dbReference>
<evidence type="ECO:0000313" key="4">
    <source>
        <dbReference type="Proteomes" id="UP000594261"/>
    </source>
</evidence>
<accession>A0A7N2LRZ3</accession>
<sequence>MEKGKKEALSVLSMAANPNLCQMMPNLKLVLNANFPSDVVSDILYQLPVKTLVRFRCVSKRWCSQIDGPDFIKLQLNHSLATQTNLNVILKKWYLYMVEFESLQTAIELSAPLKVIWGITEVFGSCNGLVAVCNSENEMALWNPSTKKSQRLPFEPVEHPGGVELRRFAFYGFGRDPISEDYKVVRMVQFVAQDDEGDLVGDDEDGFFYAEVKVYSLKSNSWRKINDLPYYVRFLFQLNYLLFYRRGYGVYACGAVHWVASVGFGLYMIVAFDLGVDKFQNVPLPGKVDNGFEMDVGVLEGRLCVILNYRHVYVDIWVMKEYGVKESWTKLFKVSADSSLKRPLGHIVPLAYSKSGDKVLLAVEKRKLFWYNIRKRRAEKVRIEGAPKSFGADFYVESLVPVGRDGMDQRRRQQPQGEMKKSYRKRTDDFLSKGFKLTL</sequence>
<dbReference type="OMA" id="WILPRSE"/>
<dbReference type="InParanoid" id="A0A7N2LRZ3"/>
<feature type="domain" description="F-box" evidence="2">
    <location>
        <begin position="35"/>
        <end position="75"/>
    </location>
</feature>
<dbReference type="AlphaFoldDB" id="A0A7N2LRZ3"/>
<dbReference type="RefSeq" id="XP_030971924.1">
    <property type="nucleotide sequence ID" value="XM_031116064.1"/>
</dbReference>
<dbReference type="EnsemblPlants" id="QL05p069384:mrna">
    <property type="protein sequence ID" value="QL05p069384:mrna"/>
    <property type="gene ID" value="QL05p069384"/>
</dbReference>
<dbReference type="CDD" id="cd22157">
    <property type="entry name" value="F-box_AtFBW1-like"/>
    <property type="match status" value="1"/>
</dbReference>
<dbReference type="OrthoDB" id="591557at2759"/>
<evidence type="ECO:0000259" key="2">
    <source>
        <dbReference type="SMART" id="SM00256"/>
    </source>
</evidence>
<dbReference type="GeneID" id="115992026"/>
<proteinExistence type="predicted"/>
<dbReference type="PANTHER" id="PTHR31672:SF13">
    <property type="entry name" value="F-BOX PROTEIN CPR30-LIKE"/>
    <property type="match status" value="1"/>
</dbReference>
<dbReference type="InterPro" id="IPR001810">
    <property type="entry name" value="F-box_dom"/>
</dbReference>
<dbReference type="NCBIfam" id="TIGR01640">
    <property type="entry name" value="F_box_assoc_1"/>
    <property type="match status" value="1"/>
</dbReference>
<dbReference type="Gene3D" id="1.20.1280.50">
    <property type="match status" value="1"/>
</dbReference>
<dbReference type="Pfam" id="PF00646">
    <property type="entry name" value="F-box"/>
    <property type="match status" value="1"/>
</dbReference>
<gene>
    <name evidence="3" type="primary">LOC115992026</name>
</gene>
<dbReference type="PANTHER" id="PTHR31672">
    <property type="entry name" value="BNACNNG10540D PROTEIN"/>
    <property type="match status" value="1"/>
</dbReference>
<dbReference type="InterPro" id="IPR006527">
    <property type="entry name" value="F-box-assoc_dom_typ1"/>
</dbReference>
<keyword evidence="4" id="KW-1185">Reference proteome</keyword>
<organism evidence="3 4">
    <name type="scientific">Quercus lobata</name>
    <name type="common">Valley oak</name>
    <dbReference type="NCBI Taxonomy" id="97700"/>
    <lineage>
        <taxon>Eukaryota</taxon>
        <taxon>Viridiplantae</taxon>
        <taxon>Streptophyta</taxon>
        <taxon>Embryophyta</taxon>
        <taxon>Tracheophyta</taxon>
        <taxon>Spermatophyta</taxon>
        <taxon>Magnoliopsida</taxon>
        <taxon>eudicotyledons</taxon>
        <taxon>Gunneridae</taxon>
        <taxon>Pentapetalae</taxon>
        <taxon>rosids</taxon>
        <taxon>fabids</taxon>
        <taxon>Fagales</taxon>
        <taxon>Fagaceae</taxon>
        <taxon>Quercus</taxon>
    </lineage>
</organism>
<evidence type="ECO:0000256" key="1">
    <source>
        <dbReference type="SAM" id="Phobius"/>
    </source>
</evidence>
<keyword evidence="1" id="KW-1133">Transmembrane helix</keyword>
<dbReference type="InterPro" id="IPR017451">
    <property type="entry name" value="F-box-assoc_interact_dom"/>
</dbReference>
<dbReference type="SMART" id="SM00256">
    <property type="entry name" value="FBOX"/>
    <property type="match status" value="1"/>
</dbReference>
<dbReference type="Gramene" id="QL05p069384:mrna">
    <property type="protein sequence ID" value="QL05p069384:mrna"/>
    <property type="gene ID" value="QL05p069384"/>
</dbReference>
<keyword evidence="1" id="KW-0812">Transmembrane</keyword>
<dbReference type="KEGG" id="qlo:115992026"/>
<reference evidence="3" key="2">
    <citation type="submission" date="2021-01" db="UniProtKB">
        <authorList>
            <consortium name="EnsemblPlants"/>
        </authorList>
    </citation>
    <scope>IDENTIFICATION</scope>
</reference>
<dbReference type="Pfam" id="PF07734">
    <property type="entry name" value="FBA_1"/>
    <property type="match status" value="1"/>
</dbReference>